<dbReference type="InterPro" id="IPR013033">
    <property type="entry name" value="MinC"/>
</dbReference>
<feature type="domain" description="Septum formation inhibitor MinC C-terminal" evidence="7">
    <location>
        <begin position="130"/>
        <end position="232"/>
    </location>
</feature>
<dbReference type="PANTHER" id="PTHR34108:SF1">
    <property type="entry name" value="SEPTUM SITE-DETERMINING PROTEIN MINC"/>
    <property type="match status" value="1"/>
</dbReference>
<name>A0ABS8BHY9_9NEIS</name>
<dbReference type="NCBIfam" id="TIGR01222">
    <property type="entry name" value="minC"/>
    <property type="match status" value="1"/>
</dbReference>
<dbReference type="RefSeq" id="WP_226763101.1">
    <property type="nucleotide sequence ID" value="NZ_JAJAWG010000001.1"/>
</dbReference>
<dbReference type="EMBL" id="JAJAWG010000001">
    <property type="protein sequence ID" value="MCB5195308.1"/>
    <property type="molecule type" value="Genomic_DNA"/>
</dbReference>
<evidence type="ECO:0000256" key="1">
    <source>
        <dbReference type="ARBA" id="ARBA00006291"/>
    </source>
</evidence>
<dbReference type="PANTHER" id="PTHR34108">
    <property type="entry name" value="SEPTUM SITE-DETERMINING PROTEIN MINC"/>
    <property type="match status" value="1"/>
</dbReference>
<evidence type="ECO:0000256" key="6">
    <source>
        <dbReference type="HAMAP-Rule" id="MF_00267"/>
    </source>
</evidence>
<evidence type="ECO:0000259" key="8">
    <source>
        <dbReference type="Pfam" id="PF05209"/>
    </source>
</evidence>
<evidence type="ECO:0000313" key="9">
    <source>
        <dbReference type="EMBL" id="MCB5195308.1"/>
    </source>
</evidence>
<gene>
    <name evidence="6 9" type="primary">minC</name>
    <name evidence="9" type="ORF">LG219_03250</name>
</gene>
<comment type="caution">
    <text evidence="9">The sequence shown here is derived from an EMBL/GenBank/DDBJ whole genome shotgun (WGS) entry which is preliminary data.</text>
</comment>
<comment type="function">
    <text evidence="5 6">Cell division inhibitor that blocks the formation of polar Z ring septums. Rapidly oscillates between the poles of the cell to destabilize FtsZ filaments that have formed before they mature into polar Z rings. Prevents FtsZ polymerization.</text>
</comment>
<dbReference type="InterPro" id="IPR036145">
    <property type="entry name" value="MinC_C_sf"/>
</dbReference>
<dbReference type="HAMAP" id="MF_00267">
    <property type="entry name" value="MinC"/>
    <property type="match status" value="1"/>
</dbReference>
<keyword evidence="4 6" id="KW-0131">Cell cycle</keyword>
<sequence>MTSFAYADDPAPVFEFKSTTTKLTAFVPSTLEPEKLILALQEQLGDGEHFLSNEQIAVDFSQLKSIPSAIEIAALVNVLRQFQLKPIAAQGGSIDQQVAAQEAGLVVLQDSSITHTTPVVEPIATPSAMIIHRPVRTGQQVYAKGCDLIVLALVSHGAEVIADGNIHVYAPLRGRALAGARGDTQARIFTTCMEAELVSIAGIYRSLDADLPDAIAGKPSQIYLDQDKLSIEALTQTN</sequence>
<dbReference type="Pfam" id="PF05209">
    <property type="entry name" value="MinC_N"/>
    <property type="match status" value="1"/>
</dbReference>
<evidence type="ECO:0000313" key="10">
    <source>
        <dbReference type="Proteomes" id="UP001198034"/>
    </source>
</evidence>
<evidence type="ECO:0000256" key="5">
    <source>
        <dbReference type="ARBA" id="ARBA00025606"/>
    </source>
</evidence>
<keyword evidence="3 6" id="KW-0717">Septation</keyword>
<dbReference type="SUPFAM" id="SSF63848">
    <property type="entry name" value="Cell-division inhibitor MinC, C-terminal domain"/>
    <property type="match status" value="1"/>
</dbReference>
<evidence type="ECO:0000259" key="7">
    <source>
        <dbReference type="Pfam" id="PF03775"/>
    </source>
</evidence>
<comment type="similarity">
    <text evidence="1 6">Belongs to the MinC family.</text>
</comment>
<keyword evidence="10" id="KW-1185">Reference proteome</keyword>
<reference evidence="9 10" key="1">
    <citation type="submission" date="2021-10" db="EMBL/GenBank/DDBJ databases">
        <authorList>
            <person name="Chen M."/>
        </authorList>
    </citation>
    <scope>NUCLEOTIDE SEQUENCE [LARGE SCALE GENOMIC DNA]</scope>
    <source>
        <strain evidence="9 10">H3-26</strain>
    </source>
</reference>
<dbReference type="Proteomes" id="UP001198034">
    <property type="component" value="Unassembled WGS sequence"/>
</dbReference>
<comment type="subunit">
    <text evidence="6">Interacts with MinD and FtsZ.</text>
</comment>
<dbReference type="InterPro" id="IPR005526">
    <property type="entry name" value="Septum_form_inhib_MinC_C"/>
</dbReference>
<dbReference type="Pfam" id="PF03775">
    <property type="entry name" value="MinC_C"/>
    <property type="match status" value="1"/>
</dbReference>
<dbReference type="InterPro" id="IPR007874">
    <property type="entry name" value="MinC_N"/>
</dbReference>
<dbReference type="InterPro" id="IPR016098">
    <property type="entry name" value="CAP/MinC_C"/>
</dbReference>
<evidence type="ECO:0000256" key="4">
    <source>
        <dbReference type="ARBA" id="ARBA00023306"/>
    </source>
</evidence>
<accession>A0ABS8BHY9</accession>
<evidence type="ECO:0000256" key="3">
    <source>
        <dbReference type="ARBA" id="ARBA00023210"/>
    </source>
</evidence>
<keyword evidence="2 6" id="KW-0132">Cell division</keyword>
<protein>
    <recommendedName>
        <fullName evidence="6">Probable septum site-determining protein MinC</fullName>
    </recommendedName>
</protein>
<feature type="domain" description="Septum formation inhibitor MinC N-terminal" evidence="8">
    <location>
        <begin position="14"/>
        <end position="86"/>
    </location>
</feature>
<organism evidence="9 10">
    <name type="scientific">Deefgea salmonis</name>
    <dbReference type="NCBI Taxonomy" id="2875502"/>
    <lineage>
        <taxon>Bacteria</taxon>
        <taxon>Pseudomonadati</taxon>
        <taxon>Pseudomonadota</taxon>
        <taxon>Betaproteobacteria</taxon>
        <taxon>Neisseriales</taxon>
        <taxon>Chitinibacteraceae</taxon>
        <taxon>Deefgea</taxon>
    </lineage>
</organism>
<dbReference type="Gene3D" id="2.160.20.70">
    <property type="match status" value="1"/>
</dbReference>
<dbReference type="Gene3D" id="3.30.70.260">
    <property type="match status" value="1"/>
</dbReference>
<proteinExistence type="inferred from homology"/>
<evidence type="ECO:0000256" key="2">
    <source>
        <dbReference type="ARBA" id="ARBA00022618"/>
    </source>
</evidence>